<evidence type="ECO:0000313" key="1">
    <source>
        <dbReference type="EMBL" id="QJH92888.1"/>
    </source>
</evidence>
<dbReference type="EMBL" id="MT143967">
    <property type="protein sequence ID" value="QJH93332.1"/>
    <property type="molecule type" value="Genomic_DNA"/>
</dbReference>
<gene>
    <name evidence="1" type="ORF">MM171A02284_0011</name>
    <name evidence="2" type="ORF">MM171B04551_0008</name>
</gene>
<sequence length="69" mass="8002">MWGENIGKKYGLSTRKVETIWATGQGITNCCSPLSARKRKIYKEAEKARRVEITKSIESILKEMQDERR</sequence>
<protein>
    <submittedName>
        <fullName evidence="2">Uncharacterized protein</fullName>
    </submittedName>
</protein>
<dbReference type="EMBL" id="MT143928">
    <property type="protein sequence ID" value="QJH92888.1"/>
    <property type="molecule type" value="Genomic_DNA"/>
</dbReference>
<proteinExistence type="predicted"/>
<evidence type="ECO:0000313" key="2">
    <source>
        <dbReference type="EMBL" id="QJH93332.1"/>
    </source>
</evidence>
<dbReference type="AlphaFoldDB" id="A0A6M3X6G4"/>
<accession>A0A6M3X6G4</accession>
<organism evidence="2">
    <name type="scientific">viral metagenome</name>
    <dbReference type="NCBI Taxonomy" id="1070528"/>
    <lineage>
        <taxon>unclassified sequences</taxon>
        <taxon>metagenomes</taxon>
        <taxon>organismal metagenomes</taxon>
    </lineage>
</organism>
<reference evidence="2" key="1">
    <citation type="submission" date="2020-03" db="EMBL/GenBank/DDBJ databases">
        <title>The deep terrestrial virosphere.</title>
        <authorList>
            <person name="Holmfeldt K."/>
            <person name="Nilsson E."/>
            <person name="Simone D."/>
            <person name="Lopez-Fernandez M."/>
            <person name="Wu X."/>
            <person name="de Brujin I."/>
            <person name="Lundin D."/>
            <person name="Andersson A."/>
            <person name="Bertilsson S."/>
            <person name="Dopson M."/>
        </authorList>
    </citation>
    <scope>NUCLEOTIDE SEQUENCE</scope>
    <source>
        <strain evidence="1">MM171A02284</strain>
        <strain evidence="2">MM171B04551</strain>
    </source>
</reference>
<name>A0A6M3X6G4_9ZZZZ</name>